<feature type="domain" description="Expansin-like EG45" evidence="6">
    <location>
        <begin position="200"/>
        <end position="317"/>
    </location>
</feature>
<dbReference type="InterPro" id="IPR057670">
    <property type="entry name" value="SH3_retrovirus"/>
</dbReference>
<protein>
    <recommendedName>
        <fullName evidence="6">Expansin-like EG45 domain-containing protein</fullName>
    </recommendedName>
</protein>
<evidence type="ECO:0000313" key="8">
    <source>
        <dbReference type="Proteomes" id="UP001188597"/>
    </source>
</evidence>
<accession>A0AA88X965</accession>
<keyword evidence="5" id="KW-0812">Transmembrane</keyword>
<evidence type="ECO:0000256" key="2">
    <source>
        <dbReference type="ARBA" id="ARBA00022525"/>
    </source>
</evidence>
<keyword evidence="2" id="KW-0964">Secreted</keyword>
<dbReference type="AlphaFoldDB" id="A0AA88X965"/>
<dbReference type="Proteomes" id="UP001188597">
    <property type="component" value="Unassembled WGS sequence"/>
</dbReference>
<dbReference type="Gene3D" id="2.40.40.10">
    <property type="entry name" value="RlpA-like domain"/>
    <property type="match status" value="1"/>
</dbReference>
<proteinExistence type="predicted"/>
<dbReference type="GO" id="GO:0009627">
    <property type="term" value="P:systemic acquired resistance"/>
    <property type="evidence" value="ECO:0007669"/>
    <property type="project" value="InterPro"/>
</dbReference>
<dbReference type="PROSITE" id="PS50842">
    <property type="entry name" value="EXPANSIN_EG45"/>
    <property type="match status" value="1"/>
</dbReference>
<dbReference type="InterPro" id="IPR007112">
    <property type="entry name" value="Expansin/allergen_DPBB_dom"/>
</dbReference>
<name>A0AA88X965_9ASTE</name>
<dbReference type="PANTHER" id="PTHR47295">
    <property type="entry name" value="EG45-LIKE DOMAIN CONTAINING PROTEIN 1-RELATED"/>
    <property type="match status" value="1"/>
</dbReference>
<keyword evidence="3" id="KW-0732">Signal</keyword>
<evidence type="ECO:0000256" key="4">
    <source>
        <dbReference type="SAM" id="MobiDB-lite"/>
    </source>
</evidence>
<organism evidence="7 8">
    <name type="scientific">Escallonia herrerae</name>
    <dbReference type="NCBI Taxonomy" id="1293975"/>
    <lineage>
        <taxon>Eukaryota</taxon>
        <taxon>Viridiplantae</taxon>
        <taxon>Streptophyta</taxon>
        <taxon>Embryophyta</taxon>
        <taxon>Tracheophyta</taxon>
        <taxon>Spermatophyta</taxon>
        <taxon>Magnoliopsida</taxon>
        <taxon>eudicotyledons</taxon>
        <taxon>Gunneridae</taxon>
        <taxon>Pentapetalae</taxon>
        <taxon>asterids</taxon>
        <taxon>campanulids</taxon>
        <taxon>Escalloniales</taxon>
        <taxon>Escalloniaceae</taxon>
        <taxon>Escallonia</taxon>
    </lineage>
</organism>
<dbReference type="InterPro" id="IPR009009">
    <property type="entry name" value="RlpA-like_DPBB"/>
</dbReference>
<gene>
    <name evidence="7" type="ORF">RJ639_028004</name>
</gene>
<dbReference type="SUPFAM" id="SSF50685">
    <property type="entry name" value="Barwin-like endoglucanases"/>
    <property type="match status" value="1"/>
</dbReference>
<comment type="subcellular location">
    <subcellularLocation>
        <location evidence="1">Secreted</location>
    </subcellularLocation>
</comment>
<keyword evidence="5" id="KW-0472">Membrane</keyword>
<feature type="region of interest" description="Disordered" evidence="4">
    <location>
        <begin position="118"/>
        <end position="163"/>
    </location>
</feature>
<keyword evidence="8" id="KW-1185">Reference proteome</keyword>
<dbReference type="GO" id="GO:0048046">
    <property type="term" value="C:apoplast"/>
    <property type="evidence" value="ECO:0007669"/>
    <property type="project" value="InterPro"/>
</dbReference>
<feature type="region of interest" description="Disordered" evidence="4">
    <location>
        <begin position="39"/>
        <end position="67"/>
    </location>
</feature>
<comment type="caution">
    <text evidence="7">The sequence shown here is derived from an EMBL/GenBank/DDBJ whole genome shotgun (WGS) entry which is preliminary data.</text>
</comment>
<dbReference type="SMART" id="SM00837">
    <property type="entry name" value="DPBB_1"/>
    <property type="match status" value="1"/>
</dbReference>
<dbReference type="InterPro" id="IPR036908">
    <property type="entry name" value="RlpA-like_sf"/>
</dbReference>
<feature type="compositionally biased region" description="Basic and acidic residues" evidence="4">
    <location>
        <begin position="151"/>
        <end position="163"/>
    </location>
</feature>
<sequence length="361" mass="40805">MNQDLVKLDRFDVNNYARWKDKMMFLLTALRISYILDPELSPPPEEPRTSTEGVPPDAEEIEHVKKERKKREEDDFLVFVGYAENSKAYRLLDLESNVIVESRDVEFFENKFSTDYEVINDDSQGNGPNEPLGLERQQRDQLSDSRIQPTEPRRSTRARKENELNSDFVSSQSIVFLVEGDRNNNIINKYHIVLNLENDPRQCGLQRKENKSRYFQLRATSRHSPSSCDGFTNEGVMIAAASDAVWDNRGACGRHYRVKCTGATNQGDPHPCSGNSVVVKIVDYCPPGCRGTIDLSQEAFAAIANPDAGKIEIEFERHGYNLLITARKKWFVISSDGSGVGLSLSLFYVVGFSISCLMLSS</sequence>
<dbReference type="FunFam" id="2.40.40.10:FF:000005">
    <property type="entry name" value="Barwin-related endoglucanase"/>
    <property type="match status" value="1"/>
</dbReference>
<dbReference type="Pfam" id="PF25597">
    <property type="entry name" value="SH3_retrovirus"/>
    <property type="match status" value="1"/>
</dbReference>
<dbReference type="CDD" id="cd22269">
    <property type="entry name" value="DPBB_EG45-like"/>
    <property type="match status" value="1"/>
</dbReference>
<evidence type="ECO:0000313" key="7">
    <source>
        <dbReference type="EMBL" id="KAK3040714.1"/>
    </source>
</evidence>
<feature type="transmembrane region" description="Helical" evidence="5">
    <location>
        <begin position="339"/>
        <end position="359"/>
    </location>
</feature>
<dbReference type="PANTHER" id="PTHR47295:SF10">
    <property type="entry name" value="EG45-LIKE DOMAIN CONTAINING PROTEIN"/>
    <property type="match status" value="1"/>
</dbReference>
<evidence type="ECO:0000256" key="3">
    <source>
        <dbReference type="ARBA" id="ARBA00022729"/>
    </source>
</evidence>
<reference evidence="7" key="1">
    <citation type="submission" date="2022-12" db="EMBL/GenBank/DDBJ databases">
        <title>Draft genome assemblies for two species of Escallonia (Escalloniales).</title>
        <authorList>
            <person name="Chanderbali A."/>
            <person name="Dervinis C."/>
            <person name="Anghel I."/>
            <person name="Soltis D."/>
            <person name="Soltis P."/>
            <person name="Zapata F."/>
        </authorList>
    </citation>
    <scope>NUCLEOTIDE SEQUENCE</scope>
    <source>
        <strain evidence="7">UCBG64.0493</strain>
        <tissue evidence="7">Leaf</tissue>
    </source>
</reference>
<dbReference type="InterPro" id="IPR044206">
    <property type="entry name" value="EGC1/2"/>
</dbReference>
<dbReference type="Pfam" id="PF03330">
    <property type="entry name" value="DPBB_1"/>
    <property type="match status" value="1"/>
</dbReference>
<dbReference type="EMBL" id="JAVXUP010000049">
    <property type="protein sequence ID" value="KAK3040714.1"/>
    <property type="molecule type" value="Genomic_DNA"/>
</dbReference>
<evidence type="ECO:0000256" key="5">
    <source>
        <dbReference type="SAM" id="Phobius"/>
    </source>
</evidence>
<evidence type="ECO:0000259" key="6">
    <source>
        <dbReference type="PROSITE" id="PS50842"/>
    </source>
</evidence>
<evidence type="ECO:0000256" key="1">
    <source>
        <dbReference type="ARBA" id="ARBA00004613"/>
    </source>
</evidence>
<keyword evidence="5" id="KW-1133">Transmembrane helix</keyword>